<reference evidence="13 14" key="1">
    <citation type="submission" date="2024-02" db="EMBL/GenBank/DDBJ databases">
        <title>Adaptive strategies in a cosmopolitan and abundant soil bacterium.</title>
        <authorList>
            <person name="Carini P."/>
        </authorList>
    </citation>
    <scope>NUCLEOTIDE SEQUENCE [LARGE SCALE GENOMIC DNA]</scope>
    <source>
        <strain evidence="13 14">AZCC 1608</strain>
    </source>
</reference>
<evidence type="ECO:0000256" key="10">
    <source>
        <dbReference type="ARBA" id="ARBA00023136"/>
    </source>
</evidence>
<dbReference type="RefSeq" id="WP_417021168.1">
    <property type="nucleotide sequence ID" value="NZ_JAZHRV010000001.1"/>
</dbReference>
<name>A0ABU8BDR8_9BRAD</name>
<evidence type="ECO:0000313" key="13">
    <source>
        <dbReference type="EMBL" id="MEH2556690.1"/>
    </source>
</evidence>
<evidence type="ECO:0000256" key="11">
    <source>
        <dbReference type="ARBA" id="ARBA00048134"/>
    </source>
</evidence>
<evidence type="ECO:0000256" key="1">
    <source>
        <dbReference type="ARBA" id="ARBA00002096"/>
    </source>
</evidence>
<dbReference type="EC" id="2.1.1.334" evidence="4"/>
<sequence>MSITMHTGPNAAPTAVSSLAMRLLTLCYGGLAYLIFFGTFLYAVGFVSGYVVPKTVDKTVDTGSTSSLTTALLINLVVMSIFAVQHSGMARQGFKRLFTRFASPAIERSTYVLLASLTLILLYWQWRPMPAVVWNIENPALAGLATTGGFLGWLIVLYSTFLISHFELFGLTQVVTHFAGRVAEPMKFKTPGLYRLIRHPIYLGFIIAFWSTPTMTLGHLLFAAVTTAYIFVGIYLEERDLVALFGSEYRRYREKVAMLVPGIF</sequence>
<gene>
    <name evidence="13" type="ORF">V1286_004219</name>
</gene>
<comment type="function">
    <text evidence="1">Catalyzes the methylation of methanethiol (MeSH) to yield dimethylsulphide (DMS).</text>
</comment>
<dbReference type="InterPro" id="IPR054700">
    <property type="entry name" value="MddA"/>
</dbReference>
<evidence type="ECO:0000256" key="3">
    <source>
        <dbReference type="ARBA" id="ARBA00010631"/>
    </source>
</evidence>
<evidence type="ECO:0000313" key="14">
    <source>
        <dbReference type="Proteomes" id="UP001364224"/>
    </source>
</evidence>
<comment type="similarity">
    <text evidence="3">Belongs to the nurim family.</text>
</comment>
<accession>A0ABU8BDR8</accession>
<dbReference type="EMBL" id="JAZHRV010000001">
    <property type="protein sequence ID" value="MEH2556690.1"/>
    <property type="molecule type" value="Genomic_DNA"/>
</dbReference>
<feature type="transmembrane region" description="Helical" evidence="12">
    <location>
        <begin position="217"/>
        <end position="236"/>
    </location>
</feature>
<keyword evidence="14" id="KW-1185">Reference proteome</keyword>
<dbReference type="NCBIfam" id="NF045656">
    <property type="entry name" value="MeththiolMtaseMddA"/>
    <property type="match status" value="1"/>
</dbReference>
<feature type="transmembrane region" description="Helical" evidence="12">
    <location>
        <begin position="31"/>
        <end position="52"/>
    </location>
</feature>
<keyword evidence="7" id="KW-0949">S-adenosyl-L-methionine</keyword>
<dbReference type="GO" id="GO:0032259">
    <property type="term" value="P:methylation"/>
    <property type="evidence" value="ECO:0007669"/>
    <property type="project" value="UniProtKB-KW"/>
</dbReference>
<dbReference type="PANTHER" id="PTHR31040:SF1">
    <property type="entry name" value="NURIM"/>
    <property type="match status" value="1"/>
</dbReference>
<feature type="transmembrane region" description="Helical" evidence="12">
    <location>
        <begin position="64"/>
        <end position="84"/>
    </location>
</feature>
<keyword evidence="5 13" id="KW-0489">Methyltransferase</keyword>
<keyword evidence="8 12" id="KW-0812">Transmembrane</keyword>
<evidence type="ECO:0000256" key="12">
    <source>
        <dbReference type="SAM" id="Phobius"/>
    </source>
</evidence>
<dbReference type="GO" id="GO:0008168">
    <property type="term" value="F:methyltransferase activity"/>
    <property type="evidence" value="ECO:0007669"/>
    <property type="project" value="UniProtKB-KW"/>
</dbReference>
<evidence type="ECO:0000256" key="6">
    <source>
        <dbReference type="ARBA" id="ARBA00022679"/>
    </source>
</evidence>
<evidence type="ECO:0000256" key="5">
    <source>
        <dbReference type="ARBA" id="ARBA00022603"/>
    </source>
</evidence>
<evidence type="ECO:0000256" key="9">
    <source>
        <dbReference type="ARBA" id="ARBA00022989"/>
    </source>
</evidence>
<dbReference type="Gene3D" id="1.20.120.1630">
    <property type="match status" value="1"/>
</dbReference>
<organism evidence="13 14">
    <name type="scientific">Bradyrhizobium algeriense</name>
    <dbReference type="NCBI Taxonomy" id="634784"/>
    <lineage>
        <taxon>Bacteria</taxon>
        <taxon>Pseudomonadati</taxon>
        <taxon>Pseudomonadota</taxon>
        <taxon>Alphaproteobacteria</taxon>
        <taxon>Hyphomicrobiales</taxon>
        <taxon>Nitrobacteraceae</taxon>
        <taxon>Bradyrhizobium</taxon>
    </lineage>
</organism>
<dbReference type="InterPro" id="IPR033580">
    <property type="entry name" value="Nurim-like"/>
</dbReference>
<comment type="catalytic activity">
    <reaction evidence="11">
        <text>methanethiol + S-adenosyl-L-methionine = dimethyl sulfide + S-adenosyl-L-homocysteine + H(+)</text>
        <dbReference type="Rhea" id="RHEA:50428"/>
        <dbReference type="ChEBI" id="CHEBI:15378"/>
        <dbReference type="ChEBI" id="CHEBI:16007"/>
        <dbReference type="ChEBI" id="CHEBI:17437"/>
        <dbReference type="ChEBI" id="CHEBI:57856"/>
        <dbReference type="ChEBI" id="CHEBI:59789"/>
        <dbReference type="EC" id="2.1.1.334"/>
    </reaction>
</comment>
<proteinExistence type="inferred from homology"/>
<evidence type="ECO:0000256" key="7">
    <source>
        <dbReference type="ARBA" id="ARBA00022691"/>
    </source>
</evidence>
<feature type="transmembrane region" description="Helical" evidence="12">
    <location>
        <begin position="150"/>
        <end position="171"/>
    </location>
</feature>
<dbReference type="Proteomes" id="UP001364224">
    <property type="component" value="Unassembled WGS sequence"/>
</dbReference>
<dbReference type="PANTHER" id="PTHR31040">
    <property type="entry name" value="NURIM"/>
    <property type="match status" value="1"/>
</dbReference>
<feature type="transmembrane region" description="Helical" evidence="12">
    <location>
        <begin position="192"/>
        <end position="211"/>
    </location>
</feature>
<comment type="subcellular location">
    <subcellularLocation>
        <location evidence="2">Membrane</location>
        <topology evidence="2">Multi-pass membrane protein</topology>
    </subcellularLocation>
</comment>
<evidence type="ECO:0000256" key="8">
    <source>
        <dbReference type="ARBA" id="ARBA00022692"/>
    </source>
</evidence>
<feature type="transmembrane region" description="Helical" evidence="12">
    <location>
        <begin position="105"/>
        <end position="126"/>
    </location>
</feature>
<protein>
    <recommendedName>
        <fullName evidence="4">methanethiol S-methyltransferase</fullName>
        <ecNumber evidence="4">2.1.1.334</ecNumber>
    </recommendedName>
</protein>
<evidence type="ECO:0000256" key="2">
    <source>
        <dbReference type="ARBA" id="ARBA00004141"/>
    </source>
</evidence>
<keyword evidence="10 12" id="KW-0472">Membrane</keyword>
<keyword evidence="9 12" id="KW-1133">Transmembrane helix</keyword>
<keyword evidence="6 13" id="KW-0808">Transferase</keyword>
<evidence type="ECO:0000256" key="4">
    <source>
        <dbReference type="ARBA" id="ARBA00012149"/>
    </source>
</evidence>
<comment type="caution">
    <text evidence="13">The sequence shown here is derived from an EMBL/GenBank/DDBJ whole genome shotgun (WGS) entry which is preliminary data.</text>
</comment>